<reference evidence="3" key="1">
    <citation type="submission" date="2021-03" db="EMBL/GenBank/DDBJ databases">
        <authorList>
            <person name="So Y."/>
        </authorList>
    </citation>
    <scope>NUCLEOTIDE SEQUENCE</scope>
    <source>
        <strain evidence="3">SG15</strain>
    </source>
</reference>
<feature type="chain" id="PRO_5036807570" description="DUF2946 domain-containing protein" evidence="2">
    <location>
        <begin position="16"/>
        <end position="115"/>
    </location>
</feature>
<evidence type="ECO:0008006" key="5">
    <source>
        <dbReference type="Google" id="ProtNLM"/>
    </source>
</evidence>
<sequence length="115" mass="11966">MRLIALLLLMQWAGAAVPHARAMARAATAQAVELCTHGGRRLVVLDKDGRPLQPAQADDCCILCHGPLGPAAPGPAVATGAAANILPMAEPFRRPGLPALPPRAPPQQPRAPPHF</sequence>
<name>A0A940MXJ4_9PROT</name>
<proteinExistence type="predicted"/>
<dbReference type="Pfam" id="PF11162">
    <property type="entry name" value="DUF2946"/>
    <property type="match status" value="1"/>
</dbReference>
<protein>
    <recommendedName>
        <fullName evidence="5">DUF2946 domain-containing protein</fullName>
    </recommendedName>
</protein>
<evidence type="ECO:0000313" key="4">
    <source>
        <dbReference type="Proteomes" id="UP000677537"/>
    </source>
</evidence>
<keyword evidence="2" id="KW-0732">Signal</keyword>
<dbReference type="Proteomes" id="UP000677537">
    <property type="component" value="Unassembled WGS sequence"/>
</dbReference>
<dbReference type="AlphaFoldDB" id="A0A940MXJ4"/>
<dbReference type="InterPro" id="IPR021333">
    <property type="entry name" value="DUF2946"/>
</dbReference>
<feature type="compositionally biased region" description="Pro residues" evidence="1">
    <location>
        <begin position="98"/>
        <end position="115"/>
    </location>
</feature>
<organism evidence="3 4">
    <name type="scientific">Roseomonas indoligenes</name>
    <dbReference type="NCBI Taxonomy" id="2820811"/>
    <lineage>
        <taxon>Bacteria</taxon>
        <taxon>Pseudomonadati</taxon>
        <taxon>Pseudomonadota</taxon>
        <taxon>Alphaproteobacteria</taxon>
        <taxon>Acetobacterales</taxon>
        <taxon>Roseomonadaceae</taxon>
        <taxon>Roseomonas</taxon>
    </lineage>
</organism>
<keyword evidence="4" id="KW-1185">Reference proteome</keyword>
<feature type="signal peptide" evidence="2">
    <location>
        <begin position="1"/>
        <end position="15"/>
    </location>
</feature>
<dbReference type="RefSeq" id="WP_209372395.1">
    <property type="nucleotide sequence ID" value="NZ_JAGIZA010000004.1"/>
</dbReference>
<gene>
    <name evidence="3" type="ORF">J5Y10_07670</name>
</gene>
<evidence type="ECO:0000313" key="3">
    <source>
        <dbReference type="EMBL" id="MBP0492654.1"/>
    </source>
</evidence>
<dbReference type="EMBL" id="JAGIZA010000004">
    <property type="protein sequence ID" value="MBP0492654.1"/>
    <property type="molecule type" value="Genomic_DNA"/>
</dbReference>
<accession>A0A940MXJ4</accession>
<comment type="caution">
    <text evidence="3">The sequence shown here is derived from an EMBL/GenBank/DDBJ whole genome shotgun (WGS) entry which is preliminary data.</text>
</comment>
<feature type="region of interest" description="Disordered" evidence="1">
    <location>
        <begin position="93"/>
        <end position="115"/>
    </location>
</feature>
<evidence type="ECO:0000256" key="1">
    <source>
        <dbReference type="SAM" id="MobiDB-lite"/>
    </source>
</evidence>
<evidence type="ECO:0000256" key="2">
    <source>
        <dbReference type="SAM" id="SignalP"/>
    </source>
</evidence>